<dbReference type="EMBL" id="SJTG01000004">
    <property type="protein sequence ID" value="TCI08445.1"/>
    <property type="molecule type" value="Genomic_DNA"/>
</dbReference>
<keyword evidence="1" id="KW-1133">Transmembrane helix</keyword>
<keyword evidence="3" id="KW-1185">Reference proteome</keyword>
<keyword evidence="1" id="KW-0472">Membrane</keyword>
<feature type="transmembrane region" description="Helical" evidence="1">
    <location>
        <begin position="49"/>
        <end position="67"/>
    </location>
</feature>
<dbReference type="Proteomes" id="UP000291822">
    <property type="component" value="Unassembled WGS sequence"/>
</dbReference>
<gene>
    <name evidence="2" type="ORF">EZM97_27880</name>
</gene>
<dbReference type="AlphaFoldDB" id="A0A4R0YQS2"/>
<proteinExistence type="predicted"/>
<evidence type="ECO:0000313" key="3">
    <source>
        <dbReference type="Proteomes" id="UP000291822"/>
    </source>
</evidence>
<reference evidence="2 3" key="1">
    <citation type="submission" date="2019-02" db="EMBL/GenBank/DDBJ databases">
        <title>Dyella amyloliquefaciens sp. nov., isolated from forest soil.</title>
        <authorList>
            <person name="Gao Z.-H."/>
            <person name="Qiu L.-H."/>
        </authorList>
    </citation>
    <scope>NUCLEOTIDE SEQUENCE [LARGE SCALE GENOMIC DNA]</scope>
    <source>
        <strain evidence="2 3">KACC 12747</strain>
    </source>
</reference>
<evidence type="ECO:0000256" key="1">
    <source>
        <dbReference type="SAM" id="Phobius"/>
    </source>
</evidence>
<comment type="caution">
    <text evidence="2">The sequence shown here is derived from an EMBL/GenBank/DDBJ whole genome shotgun (WGS) entry which is preliminary data.</text>
</comment>
<keyword evidence="1" id="KW-0812">Transmembrane</keyword>
<feature type="transmembrane region" description="Helical" evidence="1">
    <location>
        <begin position="12"/>
        <end position="29"/>
    </location>
</feature>
<evidence type="ECO:0000313" key="2">
    <source>
        <dbReference type="EMBL" id="TCI08445.1"/>
    </source>
</evidence>
<protein>
    <submittedName>
        <fullName evidence="2">Uncharacterized protein</fullName>
    </submittedName>
</protein>
<sequence length="208" mass="23832">MDVTRGMFARGVPVLHRECMVLSLFWFFMDGGRMPGRSHAPWLADAVELGLIVLICALVLAIAYVLIQHYWDKRAYWPEHAEKKSWLWRSRQPTEVIRSTRALLFQDMRRHCPVYLVECEDGRVLCLRGEYLIDFGLGGVFPSTAFKLVRYVGCQSWFVIRPMGKGYEAEVLEVSARRLKGSGLVLKDGMFVKGWTFEAVRRALVGGD</sequence>
<accession>A0A4R0YQS2</accession>
<organism evidence="2 3">
    <name type="scientific">Dyella soli</name>
    <dbReference type="NCBI Taxonomy" id="522319"/>
    <lineage>
        <taxon>Bacteria</taxon>
        <taxon>Pseudomonadati</taxon>
        <taxon>Pseudomonadota</taxon>
        <taxon>Gammaproteobacteria</taxon>
        <taxon>Lysobacterales</taxon>
        <taxon>Rhodanobacteraceae</taxon>
        <taxon>Dyella</taxon>
    </lineage>
</organism>
<name>A0A4R0YQS2_9GAMM</name>
<dbReference type="RefSeq" id="WP_131151614.1">
    <property type="nucleotide sequence ID" value="NZ_SJTG01000004.1"/>
</dbReference>